<sequence length="833" mass="92160">MSSVVRLQEIPAEFADEDAVYEAFGQYCEELGIEPYPAQDEAILSILAGDNTIVATPTGSGKSLVALFALYQSFTRGIRAYYTAPLKALVSEKFFGLIDAFGAENVGMITGDSTVNGDAPIICATAEILANQALREGALLDVGLVVMDEFHYFADPTRGWAWQVPLLELPQSQFVLMSATLGDTTEIRRTMEETTGRDSSVVTSAQRPVPLEYEYSTETLSDTLRALVRGGRAPVYVVSFAQSAAVDLATGLLSVDLAGKEQKAAIAEAIKGFRFAKGFGQTLRRLLLHGVGVHHAGMLPKYRRLVEQLALKGLLLVISGTDTLGVGINVPIRSVLLTGLAKFDGRRMRRLSVREFQQLAGRAGRAGFDTRGYVIAQAPEHVIENLRAEAKAETDGKKRKKVKKKAAPAGFVGWSEETFTRLIESEAESLRSRMRIDHSTILNLVARPGSDVATIRDFIDKTHESRERRLDLKLTALKIGRTLIDAGLIVERRGQLVPTTDLGPQFALNQPLAPFVLAALDLLDPEDETYARDVVSIVEAATPVPFAILKGQLDRIRRDTLAELKAEGVDYQDRMAILDEVEVPRPLADILEPSFDHFVETHPWLRGGLLEPKSVVRDMLEQAMGFSQFVAYYSLARAEGSLLRYLTDVFRALTHNVPADRRTDELDTIIEWLGETIARTDSSLLDEWRTLQGLSPTDFADEELPDLDRRFSENTKVFTAEVRNALFHRVLLAERGDYDELGRLDAESGFDAKAWEDAIEDFYDEYGDLRVDARARGREYIAIEAGSQIWAVRQTLADPEDNRDWAIDAEVDVPASDEAGEIVLRILRVGEIG</sequence>
<dbReference type="CDD" id="cd17921">
    <property type="entry name" value="DEXHc_Ski2"/>
    <property type="match status" value="1"/>
</dbReference>
<keyword evidence="2" id="KW-0378">Hydrolase</keyword>
<dbReference type="PROSITE" id="PS51194">
    <property type="entry name" value="HELICASE_CTER"/>
    <property type="match status" value="1"/>
</dbReference>
<dbReference type="GO" id="GO:0003676">
    <property type="term" value="F:nucleic acid binding"/>
    <property type="evidence" value="ECO:0007669"/>
    <property type="project" value="InterPro"/>
</dbReference>
<name>A0A366ILV5_9MICO</name>
<dbReference type="SMART" id="SM00487">
    <property type="entry name" value="DEXDc"/>
    <property type="match status" value="1"/>
</dbReference>
<dbReference type="GO" id="GO:0005524">
    <property type="term" value="F:ATP binding"/>
    <property type="evidence" value="ECO:0007669"/>
    <property type="project" value="UniProtKB-KW"/>
</dbReference>
<evidence type="ECO:0000256" key="3">
    <source>
        <dbReference type="ARBA" id="ARBA00022806"/>
    </source>
</evidence>
<dbReference type="PANTHER" id="PTHR12131">
    <property type="entry name" value="ATP-DEPENDENT RNA AND DNA HELICASE"/>
    <property type="match status" value="1"/>
</dbReference>
<evidence type="ECO:0000256" key="2">
    <source>
        <dbReference type="ARBA" id="ARBA00022801"/>
    </source>
</evidence>
<evidence type="ECO:0000256" key="4">
    <source>
        <dbReference type="ARBA" id="ARBA00022840"/>
    </source>
</evidence>
<dbReference type="AlphaFoldDB" id="A0A366ILV5"/>
<dbReference type="Gene3D" id="3.40.50.300">
    <property type="entry name" value="P-loop containing nucleotide triphosphate hydrolases"/>
    <property type="match status" value="2"/>
</dbReference>
<evidence type="ECO:0000313" key="7">
    <source>
        <dbReference type="EMBL" id="RBP71738.1"/>
    </source>
</evidence>
<dbReference type="InterPro" id="IPR027417">
    <property type="entry name" value="P-loop_NTPase"/>
</dbReference>
<proteinExistence type="predicted"/>
<accession>A0A366ILV5</accession>
<keyword evidence="4" id="KW-0067">ATP-binding</keyword>
<evidence type="ECO:0000259" key="6">
    <source>
        <dbReference type="PROSITE" id="PS51194"/>
    </source>
</evidence>
<dbReference type="SMART" id="SM00490">
    <property type="entry name" value="HELICc"/>
    <property type="match status" value="1"/>
</dbReference>
<dbReference type="SUPFAM" id="SSF52540">
    <property type="entry name" value="P-loop containing nucleoside triphosphate hydrolases"/>
    <property type="match status" value="1"/>
</dbReference>
<dbReference type="InterPro" id="IPR011545">
    <property type="entry name" value="DEAD/DEAH_box_helicase_dom"/>
</dbReference>
<organism evidence="7 8">
    <name type="scientific">Brevibacterium celere</name>
    <dbReference type="NCBI Taxonomy" id="225845"/>
    <lineage>
        <taxon>Bacteria</taxon>
        <taxon>Bacillati</taxon>
        <taxon>Actinomycetota</taxon>
        <taxon>Actinomycetes</taxon>
        <taxon>Micrococcales</taxon>
        <taxon>Brevibacteriaceae</taxon>
        <taxon>Brevibacterium</taxon>
    </lineage>
</organism>
<dbReference type="PROSITE" id="PS51192">
    <property type="entry name" value="HELICASE_ATP_BIND_1"/>
    <property type="match status" value="1"/>
</dbReference>
<dbReference type="GO" id="GO:0016787">
    <property type="term" value="F:hydrolase activity"/>
    <property type="evidence" value="ECO:0007669"/>
    <property type="project" value="UniProtKB-KW"/>
</dbReference>
<protein>
    <submittedName>
        <fullName evidence="7">RAD3-like DEAD/DEAH box helicase</fullName>
    </submittedName>
</protein>
<dbReference type="InterPro" id="IPR050699">
    <property type="entry name" value="RNA-DNA_Helicase"/>
</dbReference>
<dbReference type="Pfam" id="PF12029">
    <property type="entry name" value="DUF3516"/>
    <property type="match status" value="1"/>
</dbReference>
<feature type="domain" description="Helicase C-terminal" evidence="6">
    <location>
        <begin position="219"/>
        <end position="402"/>
    </location>
</feature>
<comment type="caution">
    <text evidence="7">The sequence shown here is derived from an EMBL/GenBank/DDBJ whole genome shotgun (WGS) entry which is preliminary data.</text>
</comment>
<dbReference type="GO" id="GO:0004386">
    <property type="term" value="F:helicase activity"/>
    <property type="evidence" value="ECO:0007669"/>
    <property type="project" value="UniProtKB-KW"/>
</dbReference>
<keyword evidence="1" id="KW-0547">Nucleotide-binding</keyword>
<dbReference type="InterPro" id="IPR014001">
    <property type="entry name" value="Helicase_ATP-bd"/>
</dbReference>
<dbReference type="Proteomes" id="UP000253509">
    <property type="component" value="Unassembled WGS sequence"/>
</dbReference>
<dbReference type="PANTHER" id="PTHR12131:SF1">
    <property type="entry name" value="ATP-DEPENDENT RNA HELICASE SUPV3L1, MITOCHONDRIAL-RELATED"/>
    <property type="match status" value="1"/>
</dbReference>
<evidence type="ECO:0000313" key="8">
    <source>
        <dbReference type="Proteomes" id="UP000253509"/>
    </source>
</evidence>
<dbReference type="InterPro" id="IPR001650">
    <property type="entry name" value="Helicase_C-like"/>
</dbReference>
<gene>
    <name evidence="7" type="ORF">DFO65_105344</name>
</gene>
<evidence type="ECO:0000256" key="1">
    <source>
        <dbReference type="ARBA" id="ARBA00022741"/>
    </source>
</evidence>
<evidence type="ECO:0000259" key="5">
    <source>
        <dbReference type="PROSITE" id="PS51192"/>
    </source>
</evidence>
<keyword evidence="8" id="KW-1185">Reference proteome</keyword>
<dbReference type="InterPro" id="IPR021904">
    <property type="entry name" value="DUF3516"/>
</dbReference>
<feature type="domain" description="Helicase ATP-binding" evidence="5">
    <location>
        <begin position="43"/>
        <end position="186"/>
    </location>
</feature>
<dbReference type="Pfam" id="PF00270">
    <property type="entry name" value="DEAD"/>
    <property type="match status" value="1"/>
</dbReference>
<dbReference type="EMBL" id="QNSB01000005">
    <property type="protein sequence ID" value="RBP71738.1"/>
    <property type="molecule type" value="Genomic_DNA"/>
</dbReference>
<keyword evidence="3 7" id="KW-0347">Helicase</keyword>
<reference evidence="7 8" key="1">
    <citation type="submission" date="2018-06" db="EMBL/GenBank/DDBJ databases">
        <title>Freshwater and sediment microbial communities from various areas in North America, analyzing microbe dynamics in response to fracking.</title>
        <authorList>
            <person name="Lamendella R."/>
        </authorList>
    </citation>
    <scope>NUCLEOTIDE SEQUENCE [LARGE SCALE GENOMIC DNA]</scope>
    <source>
        <strain evidence="7 8">3b_TX</strain>
    </source>
</reference>